<evidence type="ECO:0000259" key="11">
    <source>
        <dbReference type="Pfam" id="PF03779"/>
    </source>
</evidence>
<dbReference type="GO" id="GO:0016491">
    <property type="term" value="F:oxidoreductase activity"/>
    <property type="evidence" value="ECO:0007669"/>
    <property type="project" value="UniProtKB-KW"/>
</dbReference>
<evidence type="ECO:0000256" key="7">
    <source>
        <dbReference type="ARBA" id="ARBA00023136"/>
    </source>
</evidence>
<feature type="transmembrane region" description="Helical" evidence="10">
    <location>
        <begin position="374"/>
        <end position="400"/>
    </location>
</feature>
<name>A0A1N7FBW0_9EURY</name>
<evidence type="ECO:0000256" key="2">
    <source>
        <dbReference type="ARBA" id="ARBA00006214"/>
    </source>
</evidence>
<dbReference type="Proteomes" id="UP000186914">
    <property type="component" value="Unassembled WGS sequence"/>
</dbReference>
<keyword evidence="9" id="KW-0676">Redox-active center</keyword>
<evidence type="ECO:0000256" key="10">
    <source>
        <dbReference type="SAM" id="Phobius"/>
    </source>
</evidence>
<evidence type="ECO:0000256" key="6">
    <source>
        <dbReference type="ARBA" id="ARBA00023002"/>
    </source>
</evidence>
<dbReference type="Pfam" id="PF07884">
    <property type="entry name" value="VKOR"/>
    <property type="match status" value="1"/>
</dbReference>
<dbReference type="CDD" id="cd12919">
    <property type="entry name" value="VKOR_2"/>
    <property type="match status" value="1"/>
</dbReference>
<evidence type="ECO:0000313" key="13">
    <source>
        <dbReference type="EMBL" id="SIR97803.1"/>
    </source>
</evidence>
<keyword evidence="5 10" id="KW-1133">Transmembrane helix</keyword>
<evidence type="ECO:0000313" key="14">
    <source>
        <dbReference type="Proteomes" id="UP000186914"/>
    </source>
</evidence>
<dbReference type="AlphaFoldDB" id="A0A1N7FBW0"/>
<dbReference type="GO" id="GO:0016020">
    <property type="term" value="C:membrane"/>
    <property type="evidence" value="ECO:0007669"/>
    <property type="project" value="UniProtKB-SubCell"/>
</dbReference>
<dbReference type="GO" id="GO:0048038">
    <property type="term" value="F:quinone binding"/>
    <property type="evidence" value="ECO:0007669"/>
    <property type="project" value="UniProtKB-KW"/>
</dbReference>
<feature type="transmembrane region" description="Helical" evidence="10">
    <location>
        <begin position="101"/>
        <end position="119"/>
    </location>
</feature>
<feature type="domain" description="SPW repeat-containing integral membrane" evidence="11">
    <location>
        <begin position="47"/>
        <end position="139"/>
    </location>
</feature>
<dbReference type="EMBL" id="FTNO01000008">
    <property type="protein sequence ID" value="SIR97803.1"/>
    <property type="molecule type" value="Genomic_DNA"/>
</dbReference>
<dbReference type="InterPro" id="IPR005530">
    <property type="entry name" value="SPW"/>
</dbReference>
<feature type="transmembrane region" description="Helical" evidence="10">
    <location>
        <begin position="72"/>
        <end position="94"/>
    </location>
</feature>
<proteinExistence type="inferred from homology"/>
<evidence type="ECO:0000256" key="9">
    <source>
        <dbReference type="ARBA" id="ARBA00023284"/>
    </source>
</evidence>
<evidence type="ECO:0000256" key="3">
    <source>
        <dbReference type="ARBA" id="ARBA00022692"/>
    </source>
</evidence>
<keyword evidence="3 10" id="KW-0812">Transmembrane</keyword>
<keyword evidence="14" id="KW-1185">Reference proteome</keyword>
<dbReference type="Pfam" id="PF03779">
    <property type="entry name" value="SPW"/>
    <property type="match status" value="2"/>
</dbReference>
<evidence type="ECO:0000256" key="4">
    <source>
        <dbReference type="ARBA" id="ARBA00022719"/>
    </source>
</evidence>
<feature type="transmembrane region" description="Helical" evidence="10">
    <location>
        <begin position="407"/>
        <end position="425"/>
    </location>
</feature>
<feature type="transmembrane region" description="Helical" evidence="10">
    <location>
        <begin position="275"/>
        <end position="297"/>
    </location>
</feature>
<keyword evidence="4" id="KW-0874">Quinone</keyword>
<sequence length="465" mass="50906">MPPKRTIGWETVSGNQDMVSDRTADHQHKESRAPGAMMLEHPTMEIWPQYPIIILGLWLIASPFTFGYESLAMTISDTVSGVLLIVFSGAVILLGSGVANYVNGFVGVWLLLAPLFFWAPTSDVYLNDTLVGVFVITFAVLVVMRMEMSGPDIPRGWTYNPSTAAQRAPIIIAGLIGFFFSTHMATFQLGYTDFVFDPFFGRGTENVLTSDVSRMFPISDAGLGAVAYAVEVLMGFMGDKRRWRTMPWMVTLFGIVVIPLGFVSIVLIILQPLAVGTWCTLCLLSALAMLFMIALTVDEVAAMGQFLYQQTRGDVSLWHVFWMGDTFATSDAGVDGKTRSDADSWWSMFWGMSVSWPLLGTTGLGLWLMSSPALFGTVGAAADSSHLVGALVVTFSVIAMGEPVRTIRFLNVPLGIWVIVAPWILLGSSIVSVWSSVTVGILIVVLSVPRGSIRDQYGSWNRYIR</sequence>
<feature type="transmembrane region" description="Helical" evidence="10">
    <location>
        <begin position="248"/>
        <end position="269"/>
    </location>
</feature>
<feature type="transmembrane region" description="Helical" evidence="10">
    <location>
        <begin position="125"/>
        <end position="147"/>
    </location>
</feature>
<feature type="transmembrane region" description="Helical" evidence="10">
    <location>
        <begin position="47"/>
        <end position="66"/>
    </location>
</feature>
<organism evidence="13 14">
    <name type="scientific">Haladaptatus litoreus</name>
    <dbReference type="NCBI Taxonomy" id="553468"/>
    <lineage>
        <taxon>Archaea</taxon>
        <taxon>Methanobacteriati</taxon>
        <taxon>Methanobacteriota</taxon>
        <taxon>Stenosarchaea group</taxon>
        <taxon>Halobacteria</taxon>
        <taxon>Halobacteriales</taxon>
        <taxon>Haladaptataceae</taxon>
        <taxon>Haladaptatus</taxon>
    </lineage>
</organism>
<evidence type="ECO:0000256" key="8">
    <source>
        <dbReference type="ARBA" id="ARBA00023157"/>
    </source>
</evidence>
<feature type="transmembrane region" description="Helical" evidence="10">
    <location>
        <begin position="215"/>
        <end position="236"/>
    </location>
</feature>
<reference evidence="14" key="1">
    <citation type="submission" date="2017-01" db="EMBL/GenBank/DDBJ databases">
        <authorList>
            <person name="Varghese N."/>
            <person name="Submissions S."/>
        </authorList>
    </citation>
    <scope>NUCLEOTIDE SEQUENCE [LARGE SCALE GENOMIC DNA]</scope>
    <source>
        <strain evidence="14">CGMCC 1.7737</strain>
    </source>
</reference>
<dbReference type="InterPro" id="IPR012932">
    <property type="entry name" value="VKOR"/>
</dbReference>
<dbReference type="Gene3D" id="1.20.1440.130">
    <property type="entry name" value="VKOR domain"/>
    <property type="match status" value="1"/>
</dbReference>
<keyword evidence="6" id="KW-0560">Oxidoreductase</keyword>
<keyword evidence="8" id="KW-1015">Disulfide bond</keyword>
<evidence type="ECO:0000259" key="12">
    <source>
        <dbReference type="Pfam" id="PF07884"/>
    </source>
</evidence>
<keyword evidence="7 10" id="KW-0472">Membrane</keyword>
<feature type="transmembrane region" description="Helical" evidence="10">
    <location>
        <begin position="431"/>
        <end position="448"/>
    </location>
</feature>
<feature type="domain" description="Vitamin K epoxide reductase" evidence="12">
    <location>
        <begin position="169"/>
        <end position="296"/>
    </location>
</feature>
<evidence type="ECO:0000256" key="5">
    <source>
        <dbReference type="ARBA" id="ARBA00022989"/>
    </source>
</evidence>
<accession>A0A1N7FBW0</accession>
<protein>
    <submittedName>
        <fullName evidence="13">SPW repeat-containing protein</fullName>
    </submittedName>
</protein>
<evidence type="ECO:0000256" key="1">
    <source>
        <dbReference type="ARBA" id="ARBA00004141"/>
    </source>
</evidence>
<feature type="transmembrane region" description="Helical" evidence="10">
    <location>
        <begin position="168"/>
        <end position="191"/>
    </location>
</feature>
<dbReference type="InterPro" id="IPR038354">
    <property type="entry name" value="VKOR_sf"/>
</dbReference>
<gene>
    <name evidence="13" type="ORF">SAMN05421858_4921</name>
</gene>
<comment type="similarity">
    <text evidence="2">Belongs to the VKOR family.</text>
</comment>
<comment type="subcellular location">
    <subcellularLocation>
        <location evidence="1">Membrane</location>
        <topology evidence="1">Multi-pass membrane protein</topology>
    </subcellularLocation>
</comment>
<feature type="transmembrane region" description="Helical" evidence="10">
    <location>
        <begin position="345"/>
        <end position="368"/>
    </location>
</feature>
<feature type="domain" description="SPW repeat-containing integral membrane" evidence="11">
    <location>
        <begin position="362"/>
        <end position="447"/>
    </location>
</feature>